<dbReference type="KEGG" id="swp:swp_0924"/>
<evidence type="ECO:0000313" key="2">
    <source>
        <dbReference type="EMBL" id="ACJ27730.1"/>
    </source>
</evidence>
<dbReference type="eggNOG" id="ENOG502Z8YQ">
    <property type="taxonomic scope" value="Bacteria"/>
</dbReference>
<dbReference type="RefSeq" id="WP_020911108.1">
    <property type="nucleotide sequence ID" value="NC_011566.1"/>
</dbReference>
<dbReference type="HOGENOM" id="CLU_731368_0_0_6"/>
<sequence>MFNKNFADICSEDLNLSSKVKEVEAAISAEKIDYSFLKNIDTKKLLEEVLQFEKTNRGIDWLSFYSGDRSQDHKVDRLLSGLGLKLTSSNLIESFDDNDIPNIAISNTEDEHDLNMVCSLRGEDIKNYLVYQTKNLQLASSQGSALNMGIQVGAGGILGIGVEWGFYAAREVYRGATVRAACGIAAQSLGKVAAFNAITIVVVLALIPIFIFMDKPAEVLSLIVNRTNSTIDLKDFYFKHGKLVNKPRAREKDTLCSIGSGEVIGELEFALAGFLLCSKRDSALIGMEGAVKLDFTKQSVKEKFKKPVFLGYSVPLASGKNKCIIDSVQCNSSKDFFEQEYSDFGIGNQLSDADFHLQTYMSSGSGGQPGMIAVVQSK</sequence>
<feature type="transmembrane region" description="Helical" evidence="1">
    <location>
        <begin position="192"/>
        <end position="213"/>
    </location>
</feature>
<accession>B8CK27</accession>
<keyword evidence="1" id="KW-0812">Transmembrane</keyword>
<keyword evidence="1" id="KW-1133">Transmembrane helix</keyword>
<dbReference type="EMBL" id="CP000472">
    <property type="protein sequence ID" value="ACJ27730.1"/>
    <property type="molecule type" value="Genomic_DNA"/>
</dbReference>
<evidence type="ECO:0000313" key="3">
    <source>
        <dbReference type="Proteomes" id="UP000000753"/>
    </source>
</evidence>
<gene>
    <name evidence="2" type="ordered locus">swp_0924</name>
</gene>
<keyword evidence="1" id="KW-0472">Membrane</keyword>
<name>B8CK27_SHEPW</name>
<dbReference type="AlphaFoldDB" id="B8CK27"/>
<organism evidence="2 3">
    <name type="scientific">Shewanella piezotolerans (strain WP3 / JCM 13877)</name>
    <dbReference type="NCBI Taxonomy" id="225849"/>
    <lineage>
        <taxon>Bacteria</taxon>
        <taxon>Pseudomonadati</taxon>
        <taxon>Pseudomonadota</taxon>
        <taxon>Gammaproteobacteria</taxon>
        <taxon>Alteromonadales</taxon>
        <taxon>Shewanellaceae</taxon>
        <taxon>Shewanella</taxon>
    </lineage>
</organism>
<reference evidence="2 3" key="1">
    <citation type="journal article" date="2008" name="PLoS ONE">
        <title>Environmental adaptation: genomic analysis of the piezotolerant and psychrotolerant deep-sea iron reducing bacterium Shewanella piezotolerans WP3.</title>
        <authorList>
            <person name="Wang F."/>
            <person name="Wang J."/>
            <person name="Jian H."/>
            <person name="Zhang B."/>
            <person name="Li S."/>
            <person name="Wang F."/>
            <person name="Zeng X."/>
            <person name="Gao L."/>
            <person name="Bartlett D.H."/>
            <person name="Yu J."/>
            <person name="Hu S."/>
            <person name="Xiao X."/>
        </authorList>
    </citation>
    <scope>NUCLEOTIDE SEQUENCE [LARGE SCALE GENOMIC DNA]</scope>
    <source>
        <strain evidence="3">WP3 / JCM 13877</strain>
    </source>
</reference>
<evidence type="ECO:0000256" key="1">
    <source>
        <dbReference type="SAM" id="Phobius"/>
    </source>
</evidence>
<proteinExistence type="predicted"/>
<protein>
    <submittedName>
        <fullName evidence="2">Uncharacterized protein</fullName>
    </submittedName>
</protein>
<dbReference type="OrthoDB" id="2729623at2"/>
<dbReference type="Proteomes" id="UP000000753">
    <property type="component" value="Chromosome"/>
</dbReference>
<keyword evidence="3" id="KW-1185">Reference proteome</keyword>